<evidence type="ECO:0000313" key="9">
    <source>
        <dbReference type="EMBL" id="GIL61427.1"/>
    </source>
</evidence>
<feature type="region of interest" description="Disordered" evidence="7">
    <location>
        <begin position="757"/>
        <end position="802"/>
    </location>
</feature>
<feature type="compositionally biased region" description="Low complexity" evidence="7">
    <location>
        <begin position="688"/>
        <end position="717"/>
    </location>
</feature>
<evidence type="ECO:0000256" key="3">
    <source>
        <dbReference type="ARBA" id="ARBA00022741"/>
    </source>
</evidence>
<feature type="compositionally biased region" description="Pro residues" evidence="7">
    <location>
        <begin position="562"/>
        <end position="575"/>
    </location>
</feature>
<evidence type="ECO:0000256" key="7">
    <source>
        <dbReference type="SAM" id="MobiDB-lite"/>
    </source>
</evidence>
<dbReference type="Proteomes" id="UP000747399">
    <property type="component" value="Unassembled WGS sequence"/>
</dbReference>
<dbReference type="FunFam" id="1.10.510.10:FF:000071">
    <property type="entry name" value="Mitogen-activated protein kinase kinase kinase 3 isoform 2"/>
    <property type="match status" value="1"/>
</dbReference>
<dbReference type="AlphaFoldDB" id="A0A8J4BG51"/>
<feature type="domain" description="Protein kinase" evidence="8">
    <location>
        <begin position="115"/>
        <end position="378"/>
    </location>
</feature>
<protein>
    <recommendedName>
        <fullName evidence="8">Protein kinase domain-containing protein</fullName>
    </recommendedName>
</protein>
<dbReference type="Pfam" id="PF00069">
    <property type="entry name" value="Pkinase"/>
    <property type="match status" value="1"/>
</dbReference>
<keyword evidence="4" id="KW-0418">Kinase</keyword>
<comment type="caution">
    <text evidence="9">The sequence shown here is derived from an EMBL/GenBank/DDBJ whole genome shotgun (WGS) entry which is preliminary data.</text>
</comment>
<dbReference type="PANTHER" id="PTHR11584:SF369">
    <property type="entry name" value="MITOGEN-ACTIVATED PROTEIN KINASE KINASE KINASE 19-RELATED"/>
    <property type="match status" value="1"/>
</dbReference>
<proteinExistence type="predicted"/>
<evidence type="ECO:0000256" key="5">
    <source>
        <dbReference type="ARBA" id="ARBA00022840"/>
    </source>
</evidence>
<reference evidence="9" key="1">
    <citation type="journal article" date="2021" name="Proc. Natl. Acad. Sci. U.S.A.">
        <title>Three genomes in the algal genus Volvox reveal the fate of a haploid sex-determining region after a transition to homothallism.</title>
        <authorList>
            <person name="Yamamoto K."/>
            <person name="Hamaji T."/>
            <person name="Kawai-Toyooka H."/>
            <person name="Matsuzaki R."/>
            <person name="Takahashi F."/>
            <person name="Nishimura Y."/>
            <person name="Kawachi M."/>
            <person name="Noguchi H."/>
            <person name="Minakuchi Y."/>
            <person name="Umen J.G."/>
            <person name="Toyoda A."/>
            <person name="Nozaki H."/>
        </authorList>
    </citation>
    <scope>NUCLEOTIDE SEQUENCE</scope>
    <source>
        <strain evidence="9">NIES-3780</strain>
    </source>
</reference>
<keyword evidence="3 6" id="KW-0547">Nucleotide-binding</keyword>
<dbReference type="PANTHER" id="PTHR11584">
    <property type="entry name" value="SERINE/THREONINE PROTEIN KINASE"/>
    <property type="match status" value="1"/>
</dbReference>
<keyword evidence="2" id="KW-0808">Transferase</keyword>
<dbReference type="InterPro" id="IPR017441">
    <property type="entry name" value="Protein_kinase_ATP_BS"/>
</dbReference>
<evidence type="ECO:0000313" key="10">
    <source>
        <dbReference type="Proteomes" id="UP000747399"/>
    </source>
</evidence>
<keyword evidence="5 6" id="KW-0067">ATP-binding</keyword>
<feature type="compositionally biased region" description="Polar residues" evidence="7">
    <location>
        <begin position="69"/>
        <end position="87"/>
    </location>
</feature>
<dbReference type="InterPro" id="IPR008271">
    <property type="entry name" value="Ser/Thr_kinase_AS"/>
</dbReference>
<evidence type="ECO:0000256" key="2">
    <source>
        <dbReference type="ARBA" id="ARBA00022679"/>
    </source>
</evidence>
<sequence>MGIVSSCFRPEPAHVNKDGIMHILDPGPERPRPAPIIPPAVGPANNQGNQVTLTDTTITGSPTGGRPQNGAQQQEVTQPLKQHPQSANEQNVNLEEDGFMSNELAPLAPGAPFSWQKGRQIGQGAFGTVYLALVHATGQEIAVKQVSLPRDAANNGRVFGHIRSLEVEVNLLRRLRHDNIVRYLGTERTDDCLNIFLEYVPGGPISNKLAQFGPLREETIRVYTKQILRGLEYLHQQKVMHRDIKGANILVDTNGVVKLADFGASRQIEELATIGGGSRSIRGTANWMAPEVIKQSGHGRAADIWSLGCVVIEMATGRAPWSNFSDPYAVMYHVASTKELPAMPDSLSAHAKDFLTLCFNRVPRERPNATRLLQHPWLQTVIVPRGSGPPPSLLPVPAALPQARPAQLPSAPASGQPPVKVLIPPQGCHPLLPPPGLRSPPSPINEGKSESLFGSPAGGITTAGSSTPTSTRAPALSTAAVAAGAAGGMVLPPLTSPPQTVPRPAVPPLPLDAMKLGLLTPQHQHQQPLHPPTQAAGPGALTSPGMLPPPLPLPPATALNATPPPPKPPLPPLPLPSASRGAGCQNQYDTLVDSETVHLQLQSIRQQQLQQQQRQACQMQDMYDSICMGVGMTISIGADSAGAIAPTMRDINPILEPSWMPEQILQHRAFFDQMKKMGTPPETPPESPSASTAGAAATSKAVTGSGAGSAQGSSSGGVDAPCSNCSVAEHTKLPPAAAVANDVTAAAASNPHLVGGIALQSSPRSGAGTHRSGLGTWRSGAGTHRGTARNNAPSRPVPSRPPLAGLFAAAYEQENGGDTHMEPDQPLSARQGSSAVGLSPRVLHPRQPSAQQTPSQPPRVVSASRRALEEAGILGAATLDSARAKQWRDELVAELEAERLRAGVGTSMATVAVVPATGARPSVADL</sequence>
<dbReference type="SMART" id="SM00220">
    <property type="entry name" value="S_TKc"/>
    <property type="match status" value="1"/>
</dbReference>
<feature type="compositionally biased region" description="Pro residues" evidence="7">
    <location>
        <begin position="546"/>
        <end position="555"/>
    </location>
</feature>
<keyword evidence="1" id="KW-0723">Serine/threonine-protein kinase</keyword>
<feature type="compositionally biased region" description="Low complexity" evidence="7">
    <location>
        <begin position="845"/>
        <end position="854"/>
    </location>
</feature>
<feature type="region of interest" description="Disordered" evidence="7">
    <location>
        <begin position="815"/>
        <end position="862"/>
    </location>
</feature>
<feature type="region of interest" description="Disordered" evidence="7">
    <location>
        <begin position="433"/>
        <end position="472"/>
    </location>
</feature>
<evidence type="ECO:0000256" key="4">
    <source>
        <dbReference type="ARBA" id="ARBA00022777"/>
    </source>
</evidence>
<dbReference type="GO" id="GO:0004674">
    <property type="term" value="F:protein serine/threonine kinase activity"/>
    <property type="evidence" value="ECO:0007669"/>
    <property type="project" value="UniProtKB-KW"/>
</dbReference>
<keyword evidence="10" id="KW-1185">Reference proteome</keyword>
<dbReference type="InterPro" id="IPR000719">
    <property type="entry name" value="Prot_kinase_dom"/>
</dbReference>
<name>A0A8J4BG51_9CHLO</name>
<dbReference type="Gene3D" id="1.10.510.10">
    <property type="entry name" value="Transferase(Phosphotransferase) domain 1"/>
    <property type="match status" value="1"/>
</dbReference>
<feature type="compositionally biased region" description="Polar residues" evidence="7">
    <location>
        <begin position="462"/>
        <end position="472"/>
    </location>
</feature>
<feature type="region of interest" description="Disordered" evidence="7">
    <location>
        <begin position="53"/>
        <end position="87"/>
    </location>
</feature>
<accession>A0A8J4BG51</accession>
<dbReference type="EMBL" id="BNCO01000045">
    <property type="protein sequence ID" value="GIL61427.1"/>
    <property type="molecule type" value="Genomic_DNA"/>
</dbReference>
<dbReference type="SUPFAM" id="SSF56112">
    <property type="entry name" value="Protein kinase-like (PK-like)"/>
    <property type="match status" value="1"/>
</dbReference>
<feature type="compositionally biased region" description="Pro residues" evidence="7">
    <location>
        <begin position="433"/>
        <end position="443"/>
    </location>
</feature>
<feature type="region of interest" description="Disordered" evidence="7">
    <location>
        <begin position="522"/>
        <end position="581"/>
    </location>
</feature>
<dbReference type="PROSITE" id="PS00107">
    <property type="entry name" value="PROTEIN_KINASE_ATP"/>
    <property type="match status" value="1"/>
</dbReference>
<dbReference type="InterPro" id="IPR011009">
    <property type="entry name" value="Kinase-like_dom_sf"/>
</dbReference>
<organism evidence="9 10">
    <name type="scientific">Volvox africanus</name>
    <dbReference type="NCBI Taxonomy" id="51714"/>
    <lineage>
        <taxon>Eukaryota</taxon>
        <taxon>Viridiplantae</taxon>
        <taxon>Chlorophyta</taxon>
        <taxon>core chlorophytes</taxon>
        <taxon>Chlorophyceae</taxon>
        <taxon>CS clade</taxon>
        <taxon>Chlamydomonadales</taxon>
        <taxon>Volvocaceae</taxon>
        <taxon>Volvox</taxon>
    </lineage>
</organism>
<evidence type="ECO:0000259" key="8">
    <source>
        <dbReference type="PROSITE" id="PS50011"/>
    </source>
</evidence>
<feature type="region of interest" description="Disordered" evidence="7">
    <location>
        <begin position="675"/>
        <end position="721"/>
    </location>
</feature>
<gene>
    <name evidence="9" type="ORF">Vafri_15876</name>
</gene>
<feature type="compositionally biased region" description="Low complexity" evidence="7">
    <location>
        <begin position="522"/>
        <end position="534"/>
    </location>
</feature>
<feature type="binding site" evidence="6">
    <location>
        <position position="144"/>
    </location>
    <ligand>
        <name>ATP</name>
        <dbReference type="ChEBI" id="CHEBI:30616"/>
    </ligand>
</feature>
<dbReference type="PROSITE" id="PS50011">
    <property type="entry name" value="PROTEIN_KINASE_DOM"/>
    <property type="match status" value="1"/>
</dbReference>
<dbReference type="GO" id="GO:0005524">
    <property type="term" value="F:ATP binding"/>
    <property type="evidence" value="ECO:0007669"/>
    <property type="project" value="UniProtKB-UniRule"/>
</dbReference>
<evidence type="ECO:0000256" key="6">
    <source>
        <dbReference type="PROSITE-ProRule" id="PRU10141"/>
    </source>
</evidence>
<evidence type="ECO:0000256" key="1">
    <source>
        <dbReference type="ARBA" id="ARBA00022527"/>
    </source>
</evidence>
<dbReference type="CDD" id="cd06606">
    <property type="entry name" value="STKc_MAPKKK"/>
    <property type="match status" value="1"/>
</dbReference>
<dbReference type="PROSITE" id="PS00108">
    <property type="entry name" value="PROTEIN_KINASE_ST"/>
    <property type="match status" value="1"/>
</dbReference>